<dbReference type="AlphaFoldDB" id="A0A316YN30"/>
<dbReference type="EMBL" id="KZ819637">
    <property type="protein sequence ID" value="PWN89473.1"/>
    <property type="molecule type" value="Genomic_DNA"/>
</dbReference>
<feature type="compositionally biased region" description="Low complexity" evidence="1">
    <location>
        <begin position="633"/>
        <end position="642"/>
    </location>
</feature>
<dbReference type="Gene3D" id="2.20.70.10">
    <property type="match status" value="1"/>
</dbReference>
<name>A0A316YN30_9BASI</name>
<dbReference type="PANTHER" id="PTHR38046:SF1">
    <property type="entry name" value="CRYPTIC LOCI REGULATOR 2"/>
    <property type="match status" value="1"/>
</dbReference>
<dbReference type="RefSeq" id="XP_025376671.1">
    <property type="nucleotide sequence ID" value="XM_025522146.1"/>
</dbReference>
<dbReference type="GO" id="GO:0030466">
    <property type="term" value="P:silent mating-type cassette heterochromatin formation"/>
    <property type="evidence" value="ECO:0007669"/>
    <property type="project" value="TreeGrafter"/>
</dbReference>
<evidence type="ECO:0000313" key="4">
    <source>
        <dbReference type="Proteomes" id="UP000245768"/>
    </source>
</evidence>
<dbReference type="GO" id="GO:0033553">
    <property type="term" value="C:rDNA heterochromatin"/>
    <property type="evidence" value="ECO:0007669"/>
    <property type="project" value="TreeGrafter"/>
</dbReference>
<evidence type="ECO:0000313" key="3">
    <source>
        <dbReference type="EMBL" id="PWN89473.1"/>
    </source>
</evidence>
<evidence type="ECO:0000259" key="2">
    <source>
        <dbReference type="PROSITE" id="PS50020"/>
    </source>
</evidence>
<feature type="region of interest" description="Disordered" evidence="1">
    <location>
        <begin position="838"/>
        <end position="943"/>
    </location>
</feature>
<feature type="compositionally biased region" description="Basic and acidic residues" evidence="1">
    <location>
        <begin position="174"/>
        <end position="185"/>
    </location>
</feature>
<evidence type="ECO:0000256" key="1">
    <source>
        <dbReference type="SAM" id="MobiDB-lite"/>
    </source>
</evidence>
<feature type="compositionally biased region" description="Low complexity" evidence="1">
    <location>
        <begin position="428"/>
        <end position="451"/>
    </location>
</feature>
<dbReference type="InterPro" id="IPR001202">
    <property type="entry name" value="WW_dom"/>
</dbReference>
<dbReference type="PANTHER" id="PTHR38046">
    <property type="entry name" value="CRYPTIC LOCI REGULATOR 2"/>
    <property type="match status" value="1"/>
</dbReference>
<accession>A0A316YN30</accession>
<dbReference type="InterPro" id="IPR018839">
    <property type="entry name" value="Tscrpt-silencing_Clr2_C"/>
</dbReference>
<dbReference type="CDD" id="cd00201">
    <property type="entry name" value="WW"/>
    <property type="match status" value="1"/>
</dbReference>
<dbReference type="InterPro" id="IPR036020">
    <property type="entry name" value="WW_dom_sf"/>
</dbReference>
<feature type="domain" description="WW" evidence="2">
    <location>
        <begin position="906"/>
        <end position="941"/>
    </location>
</feature>
<keyword evidence="4" id="KW-1185">Reference proteome</keyword>
<dbReference type="GeneID" id="37044062"/>
<organism evidence="3 4">
    <name type="scientific">Acaromyces ingoldii</name>
    <dbReference type="NCBI Taxonomy" id="215250"/>
    <lineage>
        <taxon>Eukaryota</taxon>
        <taxon>Fungi</taxon>
        <taxon>Dikarya</taxon>
        <taxon>Basidiomycota</taxon>
        <taxon>Ustilaginomycotina</taxon>
        <taxon>Exobasidiomycetes</taxon>
        <taxon>Exobasidiales</taxon>
        <taxon>Cryptobasidiaceae</taxon>
        <taxon>Acaromyces</taxon>
    </lineage>
</organism>
<dbReference type="GO" id="GO:0070824">
    <property type="term" value="C:SHREC complex"/>
    <property type="evidence" value="ECO:0007669"/>
    <property type="project" value="InterPro"/>
</dbReference>
<dbReference type="SUPFAM" id="SSF51045">
    <property type="entry name" value="WW domain"/>
    <property type="match status" value="1"/>
</dbReference>
<feature type="compositionally biased region" description="Polar residues" evidence="1">
    <location>
        <begin position="842"/>
        <end position="853"/>
    </location>
</feature>
<dbReference type="InterPro" id="IPR031915">
    <property type="entry name" value="Clr2_N"/>
</dbReference>
<proteinExistence type="predicted"/>
<dbReference type="Pfam" id="PF10383">
    <property type="entry name" value="Clr2"/>
    <property type="match status" value="1"/>
</dbReference>
<feature type="region of interest" description="Disordered" evidence="1">
    <location>
        <begin position="591"/>
        <end position="653"/>
    </location>
</feature>
<dbReference type="Proteomes" id="UP000245768">
    <property type="component" value="Unassembled WGS sequence"/>
</dbReference>
<gene>
    <name evidence="3" type="ORF">FA10DRAFT_268022</name>
</gene>
<dbReference type="OrthoDB" id="2421327at2759"/>
<dbReference type="InParanoid" id="A0A316YN30"/>
<dbReference type="InterPro" id="IPR038986">
    <property type="entry name" value="Clr2"/>
</dbReference>
<feature type="region of interest" description="Disordered" evidence="1">
    <location>
        <begin position="416"/>
        <end position="495"/>
    </location>
</feature>
<sequence>MLTLEEVRADTSIFTPRGAIIFPRSDGSASYGPPNTVVPPNSAREVNYFAVFKEISDDKRYRTWSKTVGSALAARFGLPKKPPQGDHWYLESFPKDYHMTEQRKGPKGAVRTDPYLFGSHAHRFRSGPEFFPHATWLLTDPLLLEYRCECKYCGKLKKQGEVDQSHAMAKEFWTSERAERSEGQRRAARGGDAGLGGKKTLSRRNMATENSVLIRSQVAAPKFRGLPGIPIDSAEDRNSELGVMDSIQLGQSEGHRVGEVACCKLDRPIVDEEDSNRVINIWPVEIVKRTFRVNVADVPPQDAAPWSQEHHFDLEGRVSQIRCYDVLFLGTDEKATVDEDRVVPGIAAKMPEDLEAVELGDIADHPWLQDRSKPVLNLINQEPRPPFKQFVVAFGWQWHALTLLRSLYTTTDEFSRESLKGPAPPVVSATAANNDASASATATATSTTNNTGGPNRFLGGESAESHAGMVDDDDDFGRRRRGLGQTQNNVEEENGGLLDNNQYWQGAFFGLERIWVGDLVRLRLAEDDVKTMMEALAKGNDLVRAADRTNPQLRAPYLMRIKAIYRPANVTAEDTDDKCRVAGDVYRVIESEEPAEKQSENSMDVELPPVNDGEPARSTFTEPIRPFHPPTTAPSASAYAPTRRLESSRSLPPSPYLPPGFAIQLVNRSTVDVVCSVQQLAGRLWCSLATSGPSSGSTSKFAYDLKTARQERLRQQQGHEDTLDDVRVTLSLAGIVAGAAKAMEVDTYKGYAKDRAAARRRAQMKGLGAMLLCFSDAEGTEEGGKKRTADDLDEDEVQSSLGTRKHPLTAREVEDERIRKASEVNASIAVAKAIARAGEYASQRSDNSPTATGQRERSSIPVPIPEADAGASEETTTTRHGGGGRAPSKASSNLPKKSPKVADAHGPLPPGWQLRRSRQNPEMVYYANPQKGKTLWTRPTEDD</sequence>
<dbReference type="PROSITE" id="PS50020">
    <property type="entry name" value="WW_DOMAIN_2"/>
    <property type="match status" value="1"/>
</dbReference>
<reference evidence="3 4" key="1">
    <citation type="journal article" date="2018" name="Mol. Biol. Evol.">
        <title>Broad Genomic Sampling Reveals a Smut Pathogenic Ancestry of the Fungal Clade Ustilaginomycotina.</title>
        <authorList>
            <person name="Kijpornyongpan T."/>
            <person name="Mondo S.J."/>
            <person name="Barry K."/>
            <person name="Sandor L."/>
            <person name="Lee J."/>
            <person name="Lipzen A."/>
            <person name="Pangilinan J."/>
            <person name="LaButti K."/>
            <person name="Hainaut M."/>
            <person name="Henrissat B."/>
            <person name="Grigoriev I.V."/>
            <person name="Spatafora J.W."/>
            <person name="Aime M.C."/>
        </authorList>
    </citation>
    <scope>NUCLEOTIDE SEQUENCE [LARGE SCALE GENOMIC DNA]</scope>
    <source>
        <strain evidence="3 4">MCA 4198</strain>
    </source>
</reference>
<protein>
    <recommendedName>
        <fullName evidence="2">WW domain-containing protein</fullName>
    </recommendedName>
</protein>
<dbReference type="Pfam" id="PF16761">
    <property type="entry name" value="Clr2_transil"/>
    <property type="match status" value="1"/>
</dbReference>
<dbReference type="GO" id="GO:0031934">
    <property type="term" value="C:mating-type region heterochromatin"/>
    <property type="evidence" value="ECO:0007669"/>
    <property type="project" value="TreeGrafter"/>
</dbReference>
<feature type="region of interest" description="Disordered" evidence="1">
    <location>
        <begin position="174"/>
        <end position="202"/>
    </location>
</feature>
<dbReference type="STRING" id="215250.A0A316YN30"/>
<feature type="region of interest" description="Disordered" evidence="1">
    <location>
        <begin position="780"/>
        <end position="816"/>
    </location>
</feature>